<dbReference type="InterPro" id="IPR052902">
    <property type="entry name" value="ABC-2_transporter"/>
</dbReference>
<gene>
    <name evidence="7" type="ORF">H9Q80_08820</name>
</gene>
<protein>
    <recommendedName>
        <fullName evidence="5">Transport permease protein</fullName>
    </recommendedName>
</protein>
<evidence type="ECO:0000256" key="3">
    <source>
        <dbReference type="ARBA" id="ARBA00022989"/>
    </source>
</evidence>
<feature type="transmembrane region" description="Helical" evidence="5">
    <location>
        <begin position="56"/>
        <end position="77"/>
    </location>
</feature>
<dbReference type="Pfam" id="PF01061">
    <property type="entry name" value="ABC2_membrane"/>
    <property type="match status" value="1"/>
</dbReference>
<evidence type="ECO:0000256" key="5">
    <source>
        <dbReference type="RuleBase" id="RU361157"/>
    </source>
</evidence>
<reference evidence="7 8" key="1">
    <citation type="submission" date="2020-08" db="EMBL/GenBank/DDBJ databases">
        <authorList>
            <person name="Liu C."/>
            <person name="Sun Q."/>
        </authorList>
    </citation>
    <scope>NUCLEOTIDE SEQUENCE [LARGE SCALE GENOMIC DNA]</scope>
    <source>
        <strain evidence="7 8">NSJ-61</strain>
    </source>
</reference>
<dbReference type="EMBL" id="CP060636">
    <property type="protein sequence ID" value="QNM14022.1"/>
    <property type="molecule type" value="Genomic_DNA"/>
</dbReference>
<name>A0A7G9GT90_9FIRM</name>
<comment type="subcellular location">
    <subcellularLocation>
        <location evidence="5">Cell membrane</location>
        <topology evidence="5">Multi-pass membrane protein</topology>
    </subcellularLocation>
    <subcellularLocation>
        <location evidence="1">Membrane</location>
        <topology evidence="1">Multi-pass membrane protein</topology>
    </subcellularLocation>
</comment>
<evidence type="ECO:0000256" key="4">
    <source>
        <dbReference type="ARBA" id="ARBA00023136"/>
    </source>
</evidence>
<evidence type="ECO:0000259" key="6">
    <source>
        <dbReference type="PROSITE" id="PS51012"/>
    </source>
</evidence>
<organism evidence="7 8">
    <name type="scientific">[Eubacterium] hominis</name>
    <dbReference type="NCBI Taxonomy" id="2764325"/>
    <lineage>
        <taxon>Bacteria</taxon>
        <taxon>Bacillati</taxon>
        <taxon>Bacillota</taxon>
        <taxon>Erysipelotrichia</taxon>
        <taxon>Erysipelotrichales</taxon>
        <taxon>Erysipelotrichaceae</taxon>
        <taxon>Amedibacillus</taxon>
    </lineage>
</organism>
<dbReference type="PROSITE" id="PS51012">
    <property type="entry name" value="ABC_TM2"/>
    <property type="match status" value="1"/>
</dbReference>
<dbReference type="GO" id="GO:0140359">
    <property type="term" value="F:ABC-type transporter activity"/>
    <property type="evidence" value="ECO:0007669"/>
    <property type="project" value="InterPro"/>
</dbReference>
<dbReference type="PRINTS" id="PR00164">
    <property type="entry name" value="ABC2TRNSPORT"/>
</dbReference>
<keyword evidence="5" id="KW-0813">Transport</keyword>
<feature type="transmembrane region" description="Helical" evidence="5">
    <location>
        <begin position="21"/>
        <end position="41"/>
    </location>
</feature>
<evidence type="ECO:0000313" key="7">
    <source>
        <dbReference type="EMBL" id="QNM14022.1"/>
    </source>
</evidence>
<dbReference type="GO" id="GO:0043190">
    <property type="term" value="C:ATP-binding cassette (ABC) transporter complex"/>
    <property type="evidence" value="ECO:0007669"/>
    <property type="project" value="InterPro"/>
</dbReference>
<dbReference type="InterPro" id="IPR013525">
    <property type="entry name" value="ABC2_TM"/>
</dbReference>
<comment type="similarity">
    <text evidence="5">Belongs to the ABC-2 integral membrane protein family.</text>
</comment>
<keyword evidence="5" id="KW-1003">Cell membrane</keyword>
<dbReference type="RefSeq" id="WP_117518350.1">
    <property type="nucleotide sequence ID" value="NZ_CP060636.1"/>
</dbReference>
<keyword evidence="8" id="KW-1185">Reference proteome</keyword>
<evidence type="ECO:0000313" key="8">
    <source>
        <dbReference type="Proteomes" id="UP000515856"/>
    </source>
</evidence>
<keyword evidence="3 5" id="KW-1133">Transmembrane helix</keyword>
<dbReference type="PANTHER" id="PTHR43027:SF2">
    <property type="entry name" value="TRANSPORT PERMEASE PROTEIN"/>
    <property type="match status" value="1"/>
</dbReference>
<dbReference type="AlphaFoldDB" id="A0A7G9GT90"/>
<accession>A0A7G9GT90</accession>
<evidence type="ECO:0000256" key="1">
    <source>
        <dbReference type="ARBA" id="ARBA00004141"/>
    </source>
</evidence>
<feature type="transmembrane region" description="Helical" evidence="5">
    <location>
        <begin position="134"/>
        <end position="155"/>
    </location>
</feature>
<feature type="transmembrane region" description="Helical" evidence="5">
    <location>
        <begin position="167"/>
        <end position="186"/>
    </location>
</feature>
<feature type="transmembrane region" description="Helical" evidence="5">
    <location>
        <begin position="98"/>
        <end position="128"/>
    </location>
</feature>
<dbReference type="InterPro" id="IPR000412">
    <property type="entry name" value="ABC_2_transport"/>
</dbReference>
<proteinExistence type="inferred from homology"/>
<evidence type="ECO:0000256" key="2">
    <source>
        <dbReference type="ARBA" id="ARBA00022692"/>
    </source>
</evidence>
<dbReference type="PIRSF" id="PIRSF006648">
    <property type="entry name" value="DrrB"/>
    <property type="match status" value="1"/>
</dbReference>
<feature type="domain" description="ABC transmembrane type-2" evidence="6">
    <location>
        <begin position="20"/>
        <end position="246"/>
    </location>
</feature>
<dbReference type="PANTHER" id="PTHR43027">
    <property type="entry name" value="DOXORUBICIN RESISTANCE ABC TRANSPORTER PERMEASE PROTEIN DRRC-RELATED"/>
    <property type="match status" value="1"/>
</dbReference>
<dbReference type="InterPro" id="IPR047817">
    <property type="entry name" value="ABC2_TM_bact-type"/>
</dbReference>
<dbReference type="Proteomes" id="UP000515856">
    <property type="component" value="Chromosome"/>
</dbReference>
<sequence length="246" mass="27481">MKRFMTLLKIEGKLGFRCPDPIFFGIIMPVGIFFLIAWIAGDKQVQTGNYTFLDSVFSSILTIGICATAFMGLPTVLSDYRDKKILKHFFVTPISPKLLLLAQALLSALTAIISACIITICAIIFFHYRMEGNILLFILAYLVVLFSMYSIGLLISALSPNIKTTNVLCSIVYFPMLFLSGASIPYEIFPSILQKISNVLPLTHGIKILKAIAFDTITTQTIYSICFIMILTVISLVLAVKHFRWE</sequence>
<feature type="transmembrane region" description="Helical" evidence="5">
    <location>
        <begin position="222"/>
        <end position="240"/>
    </location>
</feature>
<keyword evidence="4 5" id="KW-0472">Membrane</keyword>
<keyword evidence="2 5" id="KW-0812">Transmembrane</keyword>
<dbReference type="KEGG" id="ehn:H9Q80_08820"/>